<name>A0AAV7VTV3_PLEWA</name>
<dbReference type="Proteomes" id="UP001066276">
    <property type="component" value="Chromosome 2_1"/>
</dbReference>
<reference evidence="1" key="1">
    <citation type="journal article" date="2022" name="bioRxiv">
        <title>Sequencing and chromosome-scale assembly of the giantPleurodeles waltlgenome.</title>
        <authorList>
            <person name="Brown T."/>
            <person name="Elewa A."/>
            <person name="Iarovenko S."/>
            <person name="Subramanian E."/>
            <person name="Araus A.J."/>
            <person name="Petzold A."/>
            <person name="Susuki M."/>
            <person name="Suzuki K.-i.T."/>
            <person name="Hayashi T."/>
            <person name="Toyoda A."/>
            <person name="Oliveira C."/>
            <person name="Osipova E."/>
            <person name="Leigh N.D."/>
            <person name="Simon A."/>
            <person name="Yun M.H."/>
        </authorList>
    </citation>
    <scope>NUCLEOTIDE SEQUENCE</scope>
    <source>
        <strain evidence="1">20211129_DDA</strain>
        <tissue evidence="1">Liver</tissue>
    </source>
</reference>
<gene>
    <name evidence="1" type="ORF">NDU88_007441</name>
</gene>
<protein>
    <submittedName>
        <fullName evidence="1">Uncharacterized protein</fullName>
    </submittedName>
</protein>
<comment type="caution">
    <text evidence="1">The sequence shown here is derived from an EMBL/GenBank/DDBJ whole genome shotgun (WGS) entry which is preliminary data.</text>
</comment>
<organism evidence="1 2">
    <name type="scientific">Pleurodeles waltl</name>
    <name type="common">Iberian ribbed newt</name>
    <dbReference type="NCBI Taxonomy" id="8319"/>
    <lineage>
        <taxon>Eukaryota</taxon>
        <taxon>Metazoa</taxon>
        <taxon>Chordata</taxon>
        <taxon>Craniata</taxon>
        <taxon>Vertebrata</taxon>
        <taxon>Euteleostomi</taxon>
        <taxon>Amphibia</taxon>
        <taxon>Batrachia</taxon>
        <taxon>Caudata</taxon>
        <taxon>Salamandroidea</taxon>
        <taxon>Salamandridae</taxon>
        <taxon>Pleurodelinae</taxon>
        <taxon>Pleurodeles</taxon>
    </lineage>
</organism>
<keyword evidence="2" id="KW-1185">Reference proteome</keyword>
<proteinExistence type="predicted"/>
<dbReference type="AlphaFoldDB" id="A0AAV7VTV3"/>
<evidence type="ECO:0000313" key="2">
    <source>
        <dbReference type="Proteomes" id="UP001066276"/>
    </source>
</evidence>
<dbReference type="EMBL" id="JANPWB010000003">
    <property type="protein sequence ID" value="KAJ1203657.1"/>
    <property type="molecule type" value="Genomic_DNA"/>
</dbReference>
<sequence>MSDVPGVTSGPLRPDPPPGVLITVCCVRWSPLRSRFDAGPPHLLSQCLRCVGPFPPASVGLPVSFFSLLVLDRQGSIWAAVIPSVSRGAARGRSTDRLGHGAPGSRHLFALSILPLHIELARVGAQIWGSEAEKR</sequence>
<accession>A0AAV7VTV3</accession>
<evidence type="ECO:0000313" key="1">
    <source>
        <dbReference type="EMBL" id="KAJ1203657.1"/>
    </source>
</evidence>